<dbReference type="Proteomes" id="UP000251577">
    <property type="component" value="Unassembled WGS sequence"/>
</dbReference>
<dbReference type="RefSeq" id="WP_113630606.1">
    <property type="nucleotide sequence ID" value="NZ_QHCV01000033.1"/>
</dbReference>
<keyword evidence="1" id="KW-0472">Membrane</keyword>
<sequence>MDANNPGVARPVSETYVLPLRFRRAAQAIVAFGIFAILVCSGLVISSGIDDARIAQDRARAVATVVSADGTRTTVRFRDANGNYYQPDTGLKYPVGLQTGQRVRVEYQASDPKNVKVEGRSWLLAFRPALSSLALALVIAAVLAAVLRWRKRRWVENHRSRPAGT</sequence>
<keyword evidence="1" id="KW-0812">Transmembrane</keyword>
<evidence type="ECO:0000313" key="3">
    <source>
        <dbReference type="Proteomes" id="UP000251577"/>
    </source>
</evidence>
<evidence type="ECO:0000313" key="2">
    <source>
        <dbReference type="EMBL" id="RAV32205.1"/>
    </source>
</evidence>
<dbReference type="EMBL" id="QHCV01000033">
    <property type="protein sequence ID" value="RAV32205.1"/>
    <property type="molecule type" value="Genomic_DNA"/>
</dbReference>
<comment type="caution">
    <text evidence="2">The sequence shown here is derived from an EMBL/GenBank/DDBJ whole genome shotgun (WGS) entry which is preliminary data.</text>
</comment>
<proteinExistence type="predicted"/>
<dbReference type="AlphaFoldDB" id="A0A364V6D7"/>
<feature type="transmembrane region" description="Helical" evidence="1">
    <location>
        <begin position="28"/>
        <end position="49"/>
    </location>
</feature>
<evidence type="ECO:0000256" key="1">
    <source>
        <dbReference type="SAM" id="Phobius"/>
    </source>
</evidence>
<feature type="transmembrane region" description="Helical" evidence="1">
    <location>
        <begin position="129"/>
        <end position="149"/>
    </location>
</feature>
<reference evidence="2 3" key="1">
    <citation type="journal article" date="2018" name="Syst. Appl. Microbiol.">
        <title>Corynebacterium heidelbergense sp. nov., isolated from the preen glands of Egyptian geese (Alopochen aegyptiacus).</title>
        <authorList>
            <person name="Braun M.S."/>
            <person name="Wang E."/>
            <person name="Zimmermann S."/>
            <person name="Wink M."/>
        </authorList>
    </citation>
    <scope>NUCLEOTIDE SEQUENCE [LARGE SCALE GENOMIC DNA]</scope>
    <source>
        <strain evidence="2 3">647</strain>
    </source>
</reference>
<gene>
    <name evidence="2" type="ORF">DLJ54_04415</name>
</gene>
<name>A0A364V6D7_9CORY</name>
<protein>
    <submittedName>
        <fullName evidence="2">DUF3592 domain-containing protein</fullName>
    </submittedName>
</protein>
<accession>A0A364V6D7</accession>
<keyword evidence="1" id="KW-1133">Transmembrane helix</keyword>
<organism evidence="2 3">
    <name type="scientific">Corynebacterium heidelbergense</name>
    <dbReference type="NCBI Taxonomy" id="2055947"/>
    <lineage>
        <taxon>Bacteria</taxon>
        <taxon>Bacillati</taxon>
        <taxon>Actinomycetota</taxon>
        <taxon>Actinomycetes</taxon>
        <taxon>Mycobacteriales</taxon>
        <taxon>Corynebacteriaceae</taxon>
        <taxon>Corynebacterium</taxon>
    </lineage>
</organism>
<keyword evidence="3" id="KW-1185">Reference proteome</keyword>